<evidence type="ECO:0008006" key="9">
    <source>
        <dbReference type="Google" id="ProtNLM"/>
    </source>
</evidence>
<dbReference type="GO" id="GO:0005634">
    <property type="term" value="C:nucleus"/>
    <property type="evidence" value="ECO:0007669"/>
    <property type="project" value="UniProtKB-SubCell"/>
</dbReference>
<evidence type="ECO:0000256" key="2">
    <source>
        <dbReference type="ARBA" id="ARBA00023015"/>
    </source>
</evidence>
<dbReference type="SUPFAM" id="SSF101936">
    <property type="entry name" value="DNA-binding pseudobarrel domain"/>
    <property type="match status" value="1"/>
</dbReference>
<dbReference type="Pfam" id="PF03754">
    <property type="entry name" value="At2g31720-like"/>
    <property type="match status" value="1"/>
</dbReference>
<evidence type="ECO:0000313" key="7">
    <source>
        <dbReference type="EMBL" id="TXG73264.1"/>
    </source>
</evidence>
<dbReference type="Proteomes" id="UP000323000">
    <property type="component" value="Chromosome 1"/>
</dbReference>
<feature type="region of interest" description="Disordered" evidence="6">
    <location>
        <begin position="99"/>
        <end position="130"/>
    </location>
</feature>
<protein>
    <recommendedName>
        <fullName evidence="9">TF-B3 domain-containing protein</fullName>
    </recommendedName>
</protein>
<keyword evidence="2" id="KW-0805">Transcription regulation</keyword>
<dbReference type="PANTHER" id="PTHR31541">
    <property type="entry name" value="B3 DOMAIN PLANT PROTEIN-RELATED"/>
    <property type="match status" value="1"/>
</dbReference>
<dbReference type="Gene3D" id="2.40.330.10">
    <property type="entry name" value="DNA-binding pseudobarrel domain"/>
    <property type="match status" value="1"/>
</dbReference>
<evidence type="ECO:0000256" key="4">
    <source>
        <dbReference type="ARBA" id="ARBA00023163"/>
    </source>
</evidence>
<name>A0A5C7IWK3_9ROSI</name>
<organism evidence="7 8">
    <name type="scientific">Acer yangbiense</name>
    <dbReference type="NCBI Taxonomy" id="1000413"/>
    <lineage>
        <taxon>Eukaryota</taxon>
        <taxon>Viridiplantae</taxon>
        <taxon>Streptophyta</taxon>
        <taxon>Embryophyta</taxon>
        <taxon>Tracheophyta</taxon>
        <taxon>Spermatophyta</taxon>
        <taxon>Magnoliopsida</taxon>
        <taxon>eudicotyledons</taxon>
        <taxon>Gunneridae</taxon>
        <taxon>Pentapetalae</taxon>
        <taxon>rosids</taxon>
        <taxon>malvids</taxon>
        <taxon>Sapindales</taxon>
        <taxon>Sapindaceae</taxon>
        <taxon>Hippocastanoideae</taxon>
        <taxon>Acereae</taxon>
        <taxon>Acer</taxon>
    </lineage>
</organism>
<gene>
    <name evidence="7" type="ORF">EZV62_001843</name>
</gene>
<keyword evidence="3" id="KW-0238">DNA-binding</keyword>
<dbReference type="GO" id="GO:0003677">
    <property type="term" value="F:DNA binding"/>
    <property type="evidence" value="ECO:0007669"/>
    <property type="project" value="UniProtKB-KW"/>
</dbReference>
<accession>A0A5C7IWK3</accession>
<dbReference type="InterPro" id="IPR015300">
    <property type="entry name" value="DNA-bd_pseudobarrel_sf"/>
</dbReference>
<comment type="subcellular location">
    <subcellularLocation>
        <location evidence="1">Nucleus</location>
    </subcellularLocation>
</comment>
<keyword evidence="5" id="KW-0539">Nucleus</keyword>
<evidence type="ECO:0000256" key="3">
    <source>
        <dbReference type="ARBA" id="ARBA00023125"/>
    </source>
</evidence>
<dbReference type="EMBL" id="VAHF01000001">
    <property type="protein sequence ID" value="TXG73264.1"/>
    <property type="molecule type" value="Genomic_DNA"/>
</dbReference>
<dbReference type="OrthoDB" id="1090008at2759"/>
<proteinExistence type="predicted"/>
<evidence type="ECO:0000256" key="5">
    <source>
        <dbReference type="ARBA" id="ARBA00023242"/>
    </source>
</evidence>
<dbReference type="AlphaFoldDB" id="A0A5C7IWK3"/>
<comment type="caution">
    <text evidence="7">The sequence shown here is derived from an EMBL/GenBank/DDBJ whole genome shotgun (WGS) entry which is preliminary data.</text>
</comment>
<dbReference type="PANTHER" id="PTHR31541:SF25">
    <property type="entry name" value="GAMMA-GLIADIN B"/>
    <property type="match status" value="1"/>
</dbReference>
<dbReference type="InterPro" id="IPR005508">
    <property type="entry name" value="At2g31720-like"/>
</dbReference>
<keyword evidence="8" id="KW-1185">Reference proteome</keyword>
<reference evidence="8" key="1">
    <citation type="journal article" date="2019" name="Gigascience">
        <title>De novo genome assembly of the endangered Acer yangbiense, a plant species with extremely small populations endemic to Yunnan Province, China.</title>
        <authorList>
            <person name="Yang J."/>
            <person name="Wariss H.M."/>
            <person name="Tao L."/>
            <person name="Zhang R."/>
            <person name="Yun Q."/>
            <person name="Hollingsworth P."/>
            <person name="Dao Z."/>
            <person name="Luo G."/>
            <person name="Guo H."/>
            <person name="Ma Y."/>
            <person name="Sun W."/>
        </authorList>
    </citation>
    <scope>NUCLEOTIDE SEQUENCE [LARGE SCALE GENOMIC DNA]</scope>
    <source>
        <strain evidence="8">cv. Malutang</strain>
    </source>
</reference>
<evidence type="ECO:0000256" key="1">
    <source>
        <dbReference type="ARBA" id="ARBA00004123"/>
    </source>
</evidence>
<evidence type="ECO:0000313" key="8">
    <source>
        <dbReference type="Proteomes" id="UP000323000"/>
    </source>
</evidence>
<sequence length="272" mass="31593">MMVNYQKPVENREGEEGLLSVDDFVERGVKIDPEWTRFENLLVAAEVASQKHVEQEKIRKKRKKVSDHQSCTFNSKKALEENLMSSAINCHNSTNSYNSEYTKRSSGSHKSDIGHQRRSRSRQTGPDDQKIPVLPECFVNRIDSLKGTHIRFVIQKVLYESDVNGNSRLSIPERQVRQEFLTENEIRGFDTDLKIPLQKFIEPSCREMLDGTMLLNRWKMEKENGTITYQYVLIGEWTNVRIRNGLKVGDQVQVWSFRIQEKLCLALVEVTN</sequence>
<evidence type="ECO:0000256" key="6">
    <source>
        <dbReference type="SAM" id="MobiDB-lite"/>
    </source>
</evidence>
<keyword evidence="4" id="KW-0804">Transcription</keyword>